<gene>
    <name evidence="1" type="ORF">AWB65_06904</name>
</gene>
<keyword evidence="2" id="KW-1185">Reference proteome</keyword>
<dbReference type="SUPFAM" id="SSF51735">
    <property type="entry name" value="NAD(P)-binding Rossmann-fold domains"/>
    <property type="match status" value="1"/>
</dbReference>
<dbReference type="InterPro" id="IPR036291">
    <property type="entry name" value="NAD(P)-bd_dom_sf"/>
</dbReference>
<dbReference type="Gene3D" id="3.40.50.720">
    <property type="entry name" value="NAD(P)-binding Rossmann-like Domain"/>
    <property type="match status" value="1"/>
</dbReference>
<name>A0A158JN32_9BURK</name>
<sequence length="33" mass="3334">MLLSEQDVLVTGGARGLGAAIVEALAREGVLSH</sequence>
<comment type="caution">
    <text evidence="1">The sequence shown here is derived from an EMBL/GenBank/DDBJ whole genome shotgun (WGS) entry which is preliminary data.</text>
</comment>
<dbReference type="AlphaFoldDB" id="A0A158JN32"/>
<dbReference type="EMBL" id="FCNW02000170">
    <property type="protein sequence ID" value="SAL70217.1"/>
    <property type="molecule type" value="Genomic_DNA"/>
</dbReference>
<evidence type="ECO:0000313" key="2">
    <source>
        <dbReference type="Proteomes" id="UP000054977"/>
    </source>
</evidence>
<evidence type="ECO:0000313" key="1">
    <source>
        <dbReference type="EMBL" id="SAL70217.1"/>
    </source>
</evidence>
<dbReference type="Proteomes" id="UP000054977">
    <property type="component" value="Unassembled WGS sequence"/>
</dbReference>
<accession>A0A158JN32</accession>
<protein>
    <submittedName>
        <fullName evidence="1">Short chain dehydrogenase</fullName>
    </submittedName>
</protein>
<organism evidence="1 2">
    <name type="scientific">Caballeronia humi</name>
    <dbReference type="NCBI Taxonomy" id="326474"/>
    <lineage>
        <taxon>Bacteria</taxon>
        <taxon>Pseudomonadati</taxon>
        <taxon>Pseudomonadota</taxon>
        <taxon>Betaproteobacteria</taxon>
        <taxon>Burkholderiales</taxon>
        <taxon>Burkholderiaceae</taxon>
        <taxon>Caballeronia</taxon>
    </lineage>
</organism>
<proteinExistence type="predicted"/>
<reference evidence="1" key="1">
    <citation type="submission" date="2016-01" db="EMBL/GenBank/DDBJ databases">
        <authorList>
            <person name="Peeters C."/>
        </authorList>
    </citation>
    <scope>NUCLEOTIDE SEQUENCE [LARGE SCALE GENOMIC DNA]</scope>
    <source>
        <strain evidence="1">LMG 22934</strain>
    </source>
</reference>